<dbReference type="Proteomes" id="UP001374599">
    <property type="component" value="Unassembled WGS sequence"/>
</dbReference>
<sequence>MDEKQLLKVERKTLEVSGIGKTKEEAFGKILTNLRQEVYKDTKGLILKMDPIEVYLVEEKRSSEIEKFLFLFMPREKDKFNLTYKFIVEVRYVEKL</sequence>
<organism evidence="1 2">
    <name type="scientific">Vallitalea maricola</name>
    <dbReference type="NCBI Taxonomy" id="3074433"/>
    <lineage>
        <taxon>Bacteria</taxon>
        <taxon>Bacillati</taxon>
        <taxon>Bacillota</taxon>
        <taxon>Clostridia</taxon>
        <taxon>Lachnospirales</taxon>
        <taxon>Vallitaleaceae</taxon>
        <taxon>Vallitalea</taxon>
    </lineage>
</organism>
<accession>A0ACB5UG25</accession>
<evidence type="ECO:0000313" key="2">
    <source>
        <dbReference type="Proteomes" id="UP001374599"/>
    </source>
</evidence>
<gene>
    <name evidence="1" type="ORF">AN2V17_06300</name>
</gene>
<protein>
    <submittedName>
        <fullName evidence="1">Uncharacterized protein</fullName>
    </submittedName>
</protein>
<reference evidence="1" key="1">
    <citation type="submission" date="2023-09" db="EMBL/GenBank/DDBJ databases">
        <title>Vallitalea sediminicola and Vallitalea maricola sp. nov., anaerobic bacteria isolated from marine sediment.</title>
        <authorList>
            <person name="Hirano S."/>
            <person name="Maeda A."/>
            <person name="Terahara T."/>
            <person name="Mori K."/>
            <person name="Hamada M."/>
            <person name="Matsumoto R."/>
            <person name="Kobayashi T."/>
        </authorList>
    </citation>
    <scope>NUCLEOTIDE SEQUENCE</scope>
    <source>
        <strain evidence="1">AN17-2</strain>
    </source>
</reference>
<proteinExistence type="predicted"/>
<keyword evidence="2" id="KW-1185">Reference proteome</keyword>
<comment type="caution">
    <text evidence="1">The sequence shown here is derived from an EMBL/GenBank/DDBJ whole genome shotgun (WGS) entry which is preliminary data.</text>
</comment>
<evidence type="ECO:0000313" key="1">
    <source>
        <dbReference type="EMBL" id="GMQ61401.1"/>
    </source>
</evidence>
<name>A0ACB5UG25_9FIRM</name>
<dbReference type="EMBL" id="BTPU01000009">
    <property type="protein sequence ID" value="GMQ61401.1"/>
    <property type="molecule type" value="Genomic_DNA"/>
</dbReference>